<accession>A0A6G1ICF4</accession>
<dbReference type="PANTHER" id="PTHR37017">
    <property type="entry name" value="AB HYDROLASE-1 DOMAIN-CONTAINING PROTEIN-RELATED"/>
    <property type="match status" value="1"/>
</dbReference>
<reference evidence="1" key="1">
    <citation type="journal article" date="2020" name="Stud. Mycol.">
        <title>101 Dothideomycetes genomes: a test case for predicting lifestyles and emergence of pathogens.</title>
        <authorList>
            <person name="Haridas S."/>
            <person name="Albert R."/>
            <person name="Binder M."/>
            <person name="Bloem J."/>
            <person name="Labutti K."/>
            <person name="Salamov A."/>
            <person name="Andreopoulos B."/>
            <person name="Baker S."/>
            <person name="Barry K."/>
            <person name="Bills G."/>
            <person name="Bluhm B."/>
            <person name="Cannon C."/>
            <person name="Castanera R."/>
            <person name="Culley D."/>
            <person name="Daum C."/>
            <person name="Ezra D."/>
            <person name="Gonzalez J."/>
            <person name="Henrissat B."/>
            <person name="Kuo A."/>
            <person name="Liang C."/>
            <person name="Lipzen A."/>
            <person name="Lutzoni F."/>
            <person name="Magnuson J."/>
            <person name="Mondo S."/>
            <person name="Nolan M."/>
            <person name="Ohm R."/>
            <person name="Pangilinan J."/>
            <person name="Park H.-J."/>
            <person name="Ramirez L."/>
            <person name="Alfaro M."/>
            <person name="Sun H."/>
            <person name="Tritt A."/>
            <person name="Yoshinaga Y."/>
            <person name="Zwiers L.-H."/>
            <person name="Turgeon B."/>
            <person name="Goodwin S."/>
            <person name="Spatafora J."/>
            <person name="Crous P."/>
            <person name="Grigoriev I."/>
        </authorList>
    </citation>
    <scope>NUCLEOTIDE SEQUENCE</scope>
    <source>
        <strain evidence="1">CBS 122367</strain>
    </source>
</reference>
<dbReference type="AlphaFoldDB" id="A0A6G1ICF4"/>
<keyword evidence="2" id="KW-1185">Reference proteome</keyword>
<gene>
    <name evidence="1" type="ORF">K458DRAFT_472026</name>
</gene>
<dbReference type="EMBL" id="MU005664">
    <property type="protein sequence ID" value="KAF2675589.1"/>
    <property type="molecule type" value="Genomic_DNA"/>
</dbReference>
<dbReference type="PANTHER" id="PTHR37017:SF11">
    <property type="entry name" value="ESTERASE_LIPASE_THIOESTERASE DOMAIN-CONTAINING PROTEIN"/>
    <property type="match status" value="1"/>
</dbReference>
<proteinExistence type="predicted"/>
<evidence type="ECO:0000313" key="2">
    <source>
        <dbReference type="Proteomes" id="UP000799291"/>
    </source>
</evidence>
<protein>
    <submittedName>
        <fullName evidence="1">Uncharacterized protein</fullName>
    </submittedName>
</protein>
<evidence type="ECO:0000313" key="1">
    <source>
        <dbReference type="EMBL" id="KAF2675589.1"/>
    </source>
</evidence>
<dbReference type="OrthoDB" id="1263307at2759"/>
<name>A0A6G1ICF4_9PLEO</name>
<organism evidence="1 2">
    <name type="scientific">Lentithecium fluviatile CBS 122367</name>
    <dbReference type="NCBI Taxonomy" id="1168545"/>
    <lineage>
        <taxon>Eukaryota</taxon>
        <taxon>Fungi</taxon>
        <taxon>Dikarya</taxon>
        <taxon>Ascomycota</taxon>
        <taxon>Pezizomycotina</taxon>
        <taxon>Dothideomycetes</taxon>
        <taxon>Pleosporomycetidae</taxon>
        <taxon>Pleosporales</taxon>
        <taxon>Massarineae</taxon>
        <taxon>Lentitheciaceae</taxon>
        <taxon>Lentithecium</taxon>
    </lineage>
</organism>
<dbReference type="InterPro" id="IPR052897">
    <property type="entry name" value="Sec-Metab_Biosynth_Hydrolase"/>
</dbReference>
<dbReference type="Proteomes" id="UP000799291">
    <property type="component" value="Unassembled WGS sequence"/>
</dbReference>
<sequence length="84" mass="9067">MSFLNEAGYPTIGLPLSSVGAVPALMNFYEDVKAIQDCLTHLVDTEEKEVILATHSYTGVPGAEAPIMLGKKEREENGLNFLNG</sequence>